<reference evidence="2" key="1">
    <citation type="submission" date="2020-01" db="EMBL/GenBank/DDBJ databases">
        <title>Identification and distribution of gene clusters putatively required for synthesis of sphingolipid metabolism inhibitors in phylogenetically diverse species of the filamentous fungus Fusarium.</title>
        <authorList>
            <person name="Kim H.-S."/>
            <person name="Busman M."/>
            <person name="Brown D.W."/>
            <person name="Divon H."/>
            <person name="Uhlig S."/>
            <person name="Proctor R.H."/>
        </authorList>
    </citation>
    <scope>NUCLEOTIDE SEQUENCE</scope>
    <source>
        <strain evidence="2">NRRL 53441</strain>
    </source>
</reference>
<evidence type="ECO:0000313" key="3">
    <source>
        <dbReference type="Proteomes" id="UP000605986"/>
    </source>
</evidence>
<comment type="caution">
    <text evidence="2">The sequence shown here is derived from an EMBL/GenBank/DDBJ whole genome shotgun (WGS) entry which is preliminary data.</text>
</comment>
<evidence type="ECO:0000256" key="1">
    <source>
        <dbReference type="SAM" id="MobiDB-lite"/>
    </source>
</evidence>
<accession>A0A8H4NZN0</accession>
<evidence type="ECO:0000313" key="2">
    <source>
        <dbReference type="EMBL" id="KAF4453660.1"/>
    </source>
</evidence>
<proteinExistence type="predicted"/>
<dbReference type="EMBL" id="JAADJG010000144">
    <property type="protein sequence ID" value="KAF4453660.1"/>
    <property type="molecule type" value="Genomic_DNA"/>
</dbReference>
<dbReference type="AlphaFoldDB" id="A0A8H4NZN0"/>
<protein>
    <submittedName>
        <fullName evidence="2">Uncharacterized protein</fullName>
    </submittedName>
</protein>
<organism evidence="2 3">
    <name type="scientific">Fusarium austroafricanum</name>
    <dbReference type="NCBI Taxonomy" id="2364996"/>
    <lineage>
        <taxon>Eukaryota</taxon>
        <taxon>Fungi</taxon>
        <taxon>Dikarya</taxon>
        <taxon>Ascomycota</taxon>
        <taxon>Pezizomycotina</taxon>
        <taxon>Sordariomycetes</taxon>
        <taxon>Hypocreomycetidae</taxon>
        <taxon>Hypocreales</taxon>
        <taxon>Nectriaceae</taxon>
        <taxon>Fusarium</taxon>
        <taxon>Fusarium concolor species complex</taxon>
    </lineage>
</organism>
<keyword evidence="3" id="KW-1185">Reference proteome</keyword>
<name>A0A8H4NZN0_9HYPO</name>
<feature type="region of interest" description="Disordered" evidence="1">
    <location>
        <begin position="129"/>
        <end position="197"/>
    </location>
</feature>
<gene>
    <name evidence="2" type="ORF">F53441_3669</name>
</gene>
<sequence length="197" mass="22609">MSDKNSADRTGAPLNAYVKLGTHQQDEVDPSPWVVAGKKGRKFICDIDTLIANQNKARRRLKAAEPGGIEAYQDLPWDDSCIKIYMPTEKERRLSAALNEFLNAKAEVDLWNGRLLRLFPDYHESDEEQERVQCKSKDQDHAQGGEVEWVQGHSQDQGCAQVEEKSETRQRKSAKRRERKKKKKKEREQQTQGGRST</sequence>
<feature type="compositionally biased region" description="Basic and acidic residues" evidence="1">
    <location>
        <begin position="130"/>
        <end position="143"/>
    </location>
</feature>
<dbReference type="Proteomes" id="UP000605986">
    <property type="component" value="Unassembled WGS sequence"/>
</dbReference>
<feature type="compositionally biased region" description="Basic residues" evidence="1">
    <location>
        <begin position="171"/>
        <end position="185"/>
    </location>
</feature>